<comment type="caution">
    <text evidence="3">The sequence shown here is derived from an EMBL/GenBank/DDBJ whole genome shotgun (WGS) entry which is preliminary data.</text>
</comment>
<keyword evidence="1" id="KW-0863">Zinc-finger</keyword>
<proteinExistence type="predicted"/>
<dbReference type="InterPro" id="IPR007527">
    <property type="entry name" value="Znf_SWIM"/>
</dbReference>
<evidence type="ECO:0000259" key="2">
    <source>
        <dbReference type="PROSITE" id="PS50966"/>
    </source>
</evidence>
<gene>
    <name evidence="3" type="ORF">THFILI_08275</name>
</gene>
<dbReference type="Pfam" id="PF04434">
    <property type="entry name" value="SWIM"/>
    <property type="match status" value="1"/>
</dbReference>
<accession>A0A0D6XB64</accession>
<dbReference type="GO" id="GO:0008270">
    <property type="term" value="F:zinc ion binding"/>
    <property type="evidence" value="ECO:0007669"/>
    <property type="project" value="UniProtKB-KW"/>
</dbReference>
<organism evidence="3 4">
    <name type="scientific">Thermus filiformis</name>
    <dbReference type="NCBI Taxonomy" id="276"/>
    <lineage>
        <taxon>Bacteria</taxon>
        <taxon>Thermotogati</taxon>
        <taxon>Deinococcota</taxon>
        <taxon>Deinococci</taxon>
        <taxon>Thermales</taxon>
        <taxon>Thermaceae</taxon>
        <taxon>Thermus</taxon>
    </lineage>
</organism>
<dbReference type="AlphaFoldDB" id="A0A0D6XB64"/>
<evidence type="ECO:0000256" key="1">
    <source>
        <dbReference type="PROSITE-ProRule" id="PRU00325"/>
    </source>
</evidence>
<protein>
    <recommendedName>
        <fullName evidence="2">SWIM-type domain-containing protein</fullName>
    </recommendedName>
</protein>
<dbReference type="PROSITE" id="PS50966">
    <property type="entry name" value="ZF_SWIM"/>
    <property type="match status" value="1"/>
</dbReference>
<sequence>MEDPFLEALKALPREVLAKGEAYVRAGRVLDLVRLGDVLQARVQGTDPLPYRVRLEPGLRGGCTCPYPGWPCKHAAAVLLAYERAQEKPQDLLKALEALPPEEAKGLLVRLAKTLPQVAEALSGYALDPEKEVLRLARLLPDPKAEEEAGRLLAQLALKGNAPALLRLARALEEEEETFPLAQRAVEGFVEAAGREGLSPLLEALAQGSRVAAEGVFRLVLAFPETLPQAEAALARLRQAARGEGRLFLHGLLLSILRALDPEKYIDRLKEGLSEPWEYAELTRTLLRLGRKEEALRYAKEGVEWFGKGEKTLPLLSVLWEEGKDPEALEARFRLRPSLEDYLALKEAWGRAFAERRRGLLRRVEDPALLARILLLEEDYQGLERLLKKVSPLEAPRVAEALQEALPQEAGRLYLLAAEAKVEEKTRPAYQEAALYLARAARLLGRPPSQLAQALLARYPRRWALREALAPLLAEQPPPPLP</sequence>
<dbReference type="RefSeq" id="WP_038061810.1">
    <property type="nucleotide sequence ID" value="NZ_JPSL02000039.1"/>
</dbReference>
<keyword evidence="1" id="KW-0479">Metal-binding</keyword>
<feature type="domain" description="SWIM-type" evidence="2">
    <location>
        <begin position="51"/>
        <end position="83"/>
    </location>
</feature>
<keyword evidence="1" id="KW-0862">Zinc</keyword>
<name>A0A0D6XB64_THEFI</name>
<keyword evidence="4" id="KW-1185">Reference proteome</keyword>
<evidence type="ECO:0000313" key="4">
    <source>
        <dbReference type="Proteomes" id="UP000030364"/>
    </source>
</evidence>
<dbReference type="EMBL" id="JPSL02000039">
    <property type="protein sequence ID" value="KIX84566.1"/>
    <property type="molecule type" value="Genomic_DNA"/>
</dbReference>
<dbReference type="STRING" id="276.THFILI_08275"/>
<reference evidence="3 4" key="1">
    <citation type="journal article" date="2015" name="Genome Announc.">
        <title>Draft Genome Sequence of the Thermophile Thermus filiformis ATCC 43280, Producer of Carotenoid-(Di)glucoside-Branched Fatty Acid (Di)esters and Source of Hyperthermostable Enzymes of Biotechnological Interest.</title>
        <authorList>
            <person name="Mandelli F."/>
            <person name="Oliveira Ramires B."/>
            <person name="Couger M.B."/>
            <person name="Paixao D.A."/>
            <person name="Camilo C.M."/>
            <person name="Polikarpov I."/>
            <person name="Prade R."/>
            <person name="Riano-Pachon D.M."/>
            <person name="Squina F.M."/>
        </authorList>
    </citation>
    <scope>NUCLEOTIDE SEQUENCE [LARGE SCALE GENOMIC DNA]</scope>
    <source>
        <strain evidence="3 4">ATCC 43280</strain>
    </source>
</reference>
<dbReference type="Proteomes" id="UP000030364">
    <property type="component" value="Unassembled WGS sequence"/>
</dbReference>
<evidence type="ECO:0000313" key="3">
    <source>
        <dbReference type="EMBL" id="KIX84566.1"/>
    </source>
</evidence>